<evidence type="ECO:0000259" key="4">
    <source>
        <dbReference type="SMART" id="SM00903"/>
    </source>
</evidence>
<feature type="domain" description="Flavin reductase like" evidence="4">
    <location>
        <begin position="10"/>
        <end position="163"/>
    </location>
</feature>
<evidence type="ECO:0000256" key="2">
    <source>
        <dbReference type="ARBA" id="ARBA00022630"/>
    </source>
</evidence>
<organism evidence="5 6">
    <name type="scientific">Ignisphaera aggregans (strain DSM 17230 / JCM 13409 / AQ1.S1)</name>
    <dbReference type="NCBI Taxonomy" id="583356"/>
    <lineage>
        <taxon>Archaea</taxon>
        <taxon>Thermoproteota</taxon>
        <taxon>Thermoprotei</taxon>
        <taxon>Desulfurococcales</taxon>
        <taxon>Desulfurococcaceae</taxon>
        <taxon>Ignisphaera</taxon>
    </lineage>
</organism>
<evidence type="ECO:0000313" key="6">
    <source>
        <dbReference type="Proteomes" id="UP000001304"/>
    </source>
</evidence>
<protein>
    <submittedName>
        <fullName evidence="5">Flavin reductase domain protein FMN-binding</fullName>
    </submittedName>
</protein>
<dbReference type="InterPro" id="IPR052174">
    <property type="entry name" value="Flavoredoxin"/>
</dbReference>
<dbReference type="InterPro" id="IPR012349">
    <property type="entry name" value="Split_barrel_FMN-bd"/>
</dbReference>
<evidence type="ECO:0000256" key="3">
    <source>
        <dbReference type="ARBA" id="ARBA00038054"/>
    </source>
</evidence>
<dbReference type="BioCyc" id="IAGG583356:GHAH-354-MONOMER"/>
<dbReference type="Pfam" id="PF01613">
    <property type="entry name" value="Flavin_Reduct"/>
    <property type="match status" value="1"/>
</dbReference>
<evidence type="ECO:0000256" key="1">
    <source>
        <dbReference type="ARBA" id="ARBA00001917"/>
    </source>
</evidence>
<gene>
    <name evidence="5" type="ordered locus">Igag_0344</name>
</gene>
<evidence type="ECO:0000313" key="5">
    <source>
        <dbReference type="EMBL" id="ADM27190.1"/>
    </source>
</evidence>
<dbReference type="HOGENOM" id="CLU_059021_4_2_2"/>
<name>E0SR41_IGNAA</name>
<dbReference type="EMBL" id="CP002098">
    <property type="protein sequence ID" value="ADM27190.1"/>
    <property type="molecule type" value="Genomic_DNA"/>
</dbReference>
<proteinExistence type="inferred from homology"/>
<keyword evidence="6" id="KW-1185">Reference proteome</keyword>
<comment type="similarity">
    <text evidence="3">Belongs to the flavoredoxin family.</text>
</comment>
<reference evidence="5 6" key="1">
    <citation type="journal article" date="2010" name="Stand. Genomic Sci.">
        <title>Complete genome sequence of Ignisphaera aggregans type strain (AQ1.S1).</title>
        <authorList>
            <person name="Goker M."/>
            <person name="Held B."/>
            <person name="Lapidus A."/>
            <person name="Nolan M."/>
            <person name="Spring S."/>
            <person name="Yasawong M."/>
            <person name="Lucas S."/>
            <person name="Glavina Del Rio T."/>
            <person name="Tice H."/>
            <person name="Cheng J.F."/>
            <person name="Goodwin L."/>
            <person name="Tapia R."/>
            <person name="Pitluck S."/>
            <person name="Liolios K."/>
            <person name="Ivanova N."/>
            <person name="Mavromatis K."/>
            <person name="Mikhailova N."/>
            <person name="Pati A."/>
            <person name="Chen A."/>
            <person name="Palaniappan K."/>
            <person name="Brambilla E."/>
            <person name="Land M."/>
            <person name="Hauser L."/>
            <person name="Chang Y.J."/>
            <person name="Jeffries C.D."/>
            <person name="Brettin T."/>
            <person name="Detter J.C."/>
            <person name="Han C."/>
            <person name="Rohde M."/>
            <person name="Sikorski J."/>
            <person name="Woyke T."/>
            <person name="Bristow J."/>
            <person name="Eisen J.A."/>
            <person name="Markowitz V."/>
            <person name="Hugenholtz P."/>
            <person name="Kyrpides N.C."/>
            <person name="Klenk H.P."/>
        </authorList>
    </citation>
    <scope>NUCLEOTIDE SEQUENCE [LARGE SCALE GENOMIC DNA]</scope>
    <source>
        <strain evidence="6">DSM 17230 / JCM 13409 / AQ1.S1</strain>
    </source>
</reference>
<dbReference type="STRING" id="583356.Igag_0344"/>
<dbReference type="KEGG" id="iag:Igag_0344"/>
<dbReference type="Proteomes" id="UP000001304">
    <property type="component" value="Chromosome"/>
</dbReference>
<dbReference type="GO" id="GO:0010181">
    <property type="term" value="F:FMN binding"/>
    <property type="evidence" value="ECO:0007669"/>
    <property type="project" value="InterPro"/>
</dbReference>
<dbReference type="PANTHER" id="PTHR43567">
    <property type="entry name" value="FLAVOREDOXIN-RELATED-RELATED"/>
    <property type="match status" value="1"/>
</dbReference>
<dbReference type="Gene3D" id="2.30.110.10">
    <property type="entry name" value="Electron Transport, Fmn-binding Protein, Chain A"/>
    <property type="match status" value="1"/>
</dbReference>
<dbReference type="SUPFAM" id="SSF50475">
    <property type="entry name" value="FMN-binding split barrel"/>
    <property type="match status" value="1"/>
</dbReference>
<dbReference type="SMART" id="SM00903">
    <property type="entry name" value="Flavin_Reduct"/>
    <property type="match status" value="1"/>
</dbReference>
<accession>E0SR41</accession>
<sequence length="167" mass="18428">MKDLDIFEALDLIPYPLAIVTAGDPKAVGKRGGMTVAWLTRVSWNPPLIGVAIAPTRFTYELIREYKAFAVHIVSKKLENLAYGVFGSRSGRDIDKFSASGIEPIEGRKIKAPIIPLSPVILECEYVDEFRTGDHVFIVGRVVDAYKGIDENPLTFYRGASAEVKSI</sequence>
<keyword evidence="2" id="KW-0285">Flavoprotein</keyword>
<comment type="cofactor">
    <cofactor evidence="1">
        <name>FMN</name>
        <dbReference type="ChEBI" id="CHEBI:58210"/>
    </cofactor>
</comment>
<dbReference type="PANTHER" id="PTHR43567:SF1">
    <property type="entry name" value="FLAVOREDOXIN"/>
    <property type="match status" value="1"/>
</dbReference>
<dbReference type="AlphaFoldDB" id="E0SR41"/>
<dbReference type="InterPro" id="IPR002563">
    <property type="entry name" value="Flavin_Rdtase-like_dom"/>
</dbReference>